<evidence type="ECO:0000313" key="1">
    <source>
        <dbReference type="EnsemblPlants" id="HORVU.MOREX.r3.2HG0211790.1.CDS1"/>
    </source>
</evidence>
<accession>A0A8I6X287</accession>
<protein>
    <submittedName>
        <fullName evidence="1">Uncharacterized protein</fullName>
    </submittedName>
</protein>
<dbReference type="EnsemblPlants" id="HORVU.MOREX.r3.2HG0211790.1">
    <property type="protein sequence ID" value="HORVU.MOREX.r3.2HG0211790.1.CDS1"/>
    <property type="gene ID" value="HORVU.MOREX.r3.2HG0211790"/>
</dbReference>
<keyword evidence="2" id="KW-1185">Reference proteome</keyword>
<reference evidence="1" key="3">
    <citation type="submission" date="2022-01" db="UniProtKB">
        <authorList>
            <consortium name="EnsemblPlants"/>
        </authorList>
    </citation>
    <scope>IDENTIFICATION</scope>
    <source>
        <strain evidence="1">subsp. vulgare</strain>
    </source>
</reference>
<evidence type="ECO:0000313" key="2">
    <source>
        <dbReference type="Proteomes" id="UP000011116"/>
    </source>
</evidence>
<dbReference type="Gramene" id="HORVU.MOREX.r3.2HG0211790.1">
    <property type="protein sequence ID" value="HORVU.MOREX.r3.2HG0211790.1.CDS1"/>
    <property type="gene ID" value="HORVU.MOREX.r3.2HG0211790"/>
</dbReference>
<sequence length="77" mass="8507">MYLVERQNKNNIFQNTYCRVYTTTGFGVVSSNRFKSSTTKSMTPGRLSLGAHARKILNCHRQGHAGSGMGIATTVRP</sequence>
<dbReference type="AlphaFoldDB" id="A0A8I6X287"/>
<dbReference type="Proteomes" id="UP000011116">
    <property type="component" value="Chromosome 2H"/>
</dbReference>
<reference evidence="2" key="1">
    <citation type="journal article" date="2012" name="Nature">
        <title>A physical, genetic and functional sequence assembly of the barley genome.</title>
        <authorList>
            <consortium name="The International Barley Genome Sequencing Consortium"/>
            <person name="Mayer K.F."/>
            <person name="Waugh R."/>
            <person name="Brown J.W."/>
            <person name="Schulman A."/>
            <person name="Langridge P."/>
            <person name="Platzer M."/>
            <person name="Fincher G.B."/>
            <person name="Muehlbauer G.J."/>
            <person name="Sato K."/>
            <person name="Close T.J."/>
            <person name="Wise R.P."/>
            <person name="Stein N."/>
        </authorList>
    </citation>
    <scope>NUCLEOTIDE SEQUENCE [LARGE SCALE GENOMIC DNA]</scope>
    <source>
        <strain evidence="2">cv. Morex</strain>
    </source>
</reference>
<reference evidence="1" key="2">
    <citation type="submission" date="2020-10" db="EMBL/GenBank/DDBJ databases">
        <authorList>
            <person name="Scholz U."/>
            <person name="Mascher M."/>
            <person name="Fiebig A."/>
        </authorList>
    </citation>
    <scope>NUCLEOTIDE SEQUENCE [LARGE SCALE GENOMIC DNA]</scope>
    <source>
        <strain evidence="1">cv. Morex</strain>
    </source>
</reference>
<dbReference type="Gramene" id="HORVU.MOREX.r2.2HG0176130.1">
    <property type="protein sequence ID" value="HORVU.MOREX.r2.2HG0176130.1.CDS.1"/>
    <property type="gene ID" value="HORVU.MOREX.r2.2HG0176130"/>
</dbReference>
<name>A0A8I6X287_HORVV</name>
<organism evidence="1 2">
    <name type="scientific">Hordeum vulgare subsp. vulgare</name>
    <name type="common">Domesticated barley</name>
    <dbReference type="NCBI Taxonomy" id="112509"/>
    <lineage>
        <taxon>Eukaryota</taxon>
        <taxon>Viridiplantae</taxon>
        <taxon>Streptophyta</taxon>
        <taxon>Embryophyta</taxon>
        <taxon>Tracheophyta</taxon>
        <taxon>Spermatophyta</taxon>
        <taxon>Magnoliopsida</taxon>
        <taxon>Liliopsida</taxon>
        <taxon>Poales</taxon>
        <taxon>Poaceae</taxon>
        <taxon>BOP clade</taxon>
        <taxon>Pooideae</taxon>
        <taxon>Triticodae</taxon>
        <taxon>Triticeae</taxon>
        <taxon>Hordeinae</taxon>
        <taxon>Hordeum</taxon>
    </lineage>
</organism>
<proteinExistence type="predicted"/>